<feature type="non-terminal residue" evidence="2">
    <location>
        <position position="1"/>
    </location>
</feature>
<accession>A0AAV0Q7J3</accession>
<sequence>HDATPYNCFNQVKRAYVPTQYLNRPDRQLSRSSLQAAHNQLTYEPSNHMTVGLTLDPSRQFLFDCLFTHPHRDQGWALPDRPWTPSSEFMIHPTANQPPFATSPFPSHRSRSISLPQGLDLLHRTNPQPSDNPPPFGSRLP</sequence>
<feature type="region of interest" description="Disordered" evidence="1">
    <location>
        <begin position="90"/>
        <end position="141"/>
    </location>
</feature>
<reference evidence="2" key="1">
    <citation type="submission" date="2022-08" db="EMBL/GenBank/DDBJ databases">
        <authorList>
            <person name="Gutierrez-Valencia J."/>
        </authorList>
    </citation>
    <scope>NUCLEOTIDE SEQUENCE</scope>
</reference>
<evidence type="ECO:0000313" key="3">
    <source>
        <dbReference type="Proteomes" id="UP001154282"/>
    </source>
</evidence>
<gene>
    <name evidence="2" type="ORF">LITE_LOCUS41659</name>
</gene>
<proteinExistence type="predicted"/>
<evidence type="ECO:0000256" key="1">
    <source>
        <dbReference type="SAM" id="MobiDB-lite"/>
    </source>
</evidence>
<organism evidence="2 3">
    <name type="scientific">Linum tenue</name>
    <dbReference type="NCBI Taxonomy" id="586396"/>
    <lineage>
        <taxon>Eukaryota</taxon>
        <taxon>Viridiplantae</taxon>
        <taxon>Streptophyta</taxon>
        <taxon>Embryophyta</taxon>
        <taxon>Tracheophyta</taxon>
        <taxon>Spermatophyta</taxon>
        <taxon>Magnoliopsida</taxon>
        <taxon>eudicotyledons</taxon>
        <taxon>Gunneridae</taxon>
        <taxon>Pentapetalae</taxon>
        <taxon>rosids</taxon>
        <taxon>fabids</taxon>
        <taxon>Malpighiales</taxon>
        <taxon>Linaceae</taxon>
        <taxon>Linum</taxon>
    </lineage>
</organism>
<protein>
    <submittedName>
        <fullName evidence="2">Uncharacterized protein</fullName>
    </submittedName>
</protein>
<dbReference type="Proteomes" id="UP001154282">
    <property type="component" value="Unassembled WGS sequence"/>
</dbReference>
<evidence type="ECO:0000313" key="2">
    <source>
        <dbReference type="EMBL" id="CAI0540388.1"/>
    </source>
</evidence>
<name>A0AAV0Q7J3_9ROSI</name>
<keyword evidence="3" id="KW-1185">Reference proteome</keyword>
<dbReference type="EMBL" id="CAMGYJ010000009">
    <property type="protein sequence ID" value="CAI0540388.1"/>
    <property type="molecule type" value="Genomic_DNA"/>
</dbReference>
<comment type="caution">
    <text evidence="2">The sequence shown here is derived from an EMBL/GenBank/DDBJ whole genome shotgun (WGS) entry which is preliminary data.</text>
</comment>
<dbReference type="AlphaFoldDB" id="A0AAV0Q7J3"/>
<feature type="compositionally biased region" description="Pro residues" evidence="1">
    <location>
        <begin position="130"/>
        <end position="141"/>
    </location>
</feature>